<dbReference type="RefSeq" id="WP_078956833.1">
    <property type="nucleotide sequence ID" value="NZ_BAABDR010000039.1"/>
</dbReference>
<evidence type="ECO:0000313" key="2">
    <source>
        <dbReference type="EMBL" id="CDR09174.1"/>
    </source>
</evidence>
<evidence type="ECO:0000256" key="1">
    <source>
        <dbReference type="SAM" id="MobiDB-lite"/>
    </source>
</evidence>
<reference evidence="2" key="1">
    <citation type="submission" date="2014-05" db="EMBL/GenBank/DDBJ databases">
        <authorList>
            <person name="Horn Fabian"/>
        </authorList>
    </citation>
    <scope>NUCLEOTIDE SEQUENCE</scope>
</reference>
<evidence type="ECO:0000313" key="3">
    <source>
        <dbReference type="EMBL" id="MBP2068187.1"/>
    </source>
</evidence>
<dbReference type="GeneID" id="32472354"/>
<gene>
    <name evidence="3" type="ORF">J2Z30_009256</name>
    <name evidence="2" type="ORF">SIRAN5801</name>
</gene>
<proteinExistence type="predicted"/>
<sequence>MTAAEQTKDPFADEAWRAAIEHAAGCLACRTPGAGCETGERLLRAYEEAARQARPECASNADAQAPAPRR</sequence>
<protein>
    <submittedName>
        <fullName evidence="2">Uncharacterized protein</fullName>
    </submittedName>
</protein>
<feature type="region of interest" description="Disordered" evidence="1">
    <location>
        <begin position="51"/>
        <end position="70"/>
    </location>
</feature>
<accession>A0A061A1C6</accession>
<name>A0A061A1C6_9ACTN</name>
<dbReference type="Proteomes" id="UP000756710">
    <property type="component" value="Unassembled WGS sequence"/>
</dbReference>
<dbReference type="AlphaFoldDB" id="A0A061A1C6"/>
<dbReference type="EMBL" id="JAGGLR010000038">
    <property type="protein sequence ID" value="MBP2068187.1"/>
    <property type="molecule type" value="Genomic_DNA"/>
</dbReference>
<keyword evidence="4" id="KW-1185">Reference proteome</keyword>
<evidence type="ECO:0000313" key="4">
    <source>
        <dbReference type="Proteomes" id="UP000756710"/>
    </source>
</evidence>
<dbReference type="HOGENOM" id="CLU_191593_0_0_11"/>
<organism evidence="2">
    <name type="scientific">Streptomyces iranensis</name>
    <dbReference type="NCBI Taxonomy" id="576784"/>
    <lineage>
        <taxon>Bacteria</taxon>
        <taxon>Bacillati</taxon>
        <taxon>Actinomycetota</taxon>
        <taxon>Actinomycetes</taxon>
        <taxon>Kitasatosporales</taxon>
        <taxon>Streptomycetaceae</taxon>
        <taxon>Streptomyces</taxon>
        <taxon>Streptomyces violaceusniger group</taxon>
    </lineage>
</organism>
<dbReference type="EMBL" id="LK022848">
    <property type="protein sequence ID" value="CDR09174.1"/>
    <property type="molecule type" value="Genomic_DNA"/>
</dbReference>
<reference evidence="3 4" key="2">
    <citation type="submission" date="2021-03" db="EMBL/GenBank/DDBJ databases">
        <title>Genomic Encyclopedia of Type Strains, Phase IV (KMG-IV): sequencing the most valuable type-strain genomes for metagenomic binning, comparative biology and taxonomic classification.</title>
        <authorList>
            <person name="Goeker M."/>
        </authorList>
    </citation>
    <scope>NUCLEOTIDE SEQUENCE [LARGE SCALE GENOMIC DNA]</scope>
    <source>
        <strain evidence="3 4">DSM 41954</strain>
    </source>
</reference>